<evidence type="ECO:0000256" key="1">
    <source>
        <dbReference type="ARBA" id="ARBA00005417"/>
    </source>
</evidence>
<dbReference type="GO" id="GO:0005524">
    <property type="term" value="F:ATP binding"/>
    <property type="evidence" value="ECO:0007669"/>
    <property type="project" value="UniProtKB-KW"/>
</dbReference>
<evidence type="ECO:0000259" key="5">
    <source>
        <dbReference type="PROSITE" id="PS50893"/>
    </source>
</evidence>
<feature type="domain" description="ABC transporter" evidence="5">
    <location>
        <begin position="2"/>
        <end position="216"/>
    </location>
</feature>
<dbReference type="InterPro" id="IPR003439">
    <property type="entry name" value="ABC_transporter-like_ATP-bd"/>
</dbReference>
<organism evidence="6 7">
    <name type="scientific">Clostridium thermobutyricum DSM 4928</name>
    <dbReference type="NCBI Taxonomy" id="1121339"/>
    <lineage>
        <taxon>Bacteria</taxon>
        <taxon>Bacillati</taxon>
        <taxon>Bacillota</taxon>
        <taxon>Clostridia</taxon>
        <taxon>Eubacteriales</taxon>
        <taxon>Clostridiaceae</taxon>
        <taxon>Clostridium</taxon>
    </lineage>
</organism>
<gene>
    <name evidence="6" type="primary">glnQ_1</name>
    <name evidence="6" type="ORF">CLTHE_08780</name>
</gene>
<dbReference type="InterPro" id="IPR003593">
    <property type="entry name" value="AAA+_ATPase"/>
</dbReference>
<name>A0A1V4SYT9_9CLOT</name>
<dbReference type="Proteomes" id="UP000191448">
    <property type="component" value="Unassembled WGS sequence"/>
</dbReference>
<dbReference type="PROSITE" id="PS50893">
    <property type="entry name" value="ABC_TRANSPORTER_2"/>
    <property type="match status" value="1"/>
</dbReference>
<dbReference type="CDD" id="cd03230">
    <property type="entry name" value="ABC_DR_subfamily_A"/>
    <property type="match status" value="1"/>
</dbReference>
<evidence type="ECO:0000256" key="2">
    <source>
        <dbReference type="ARBA" id="ARBA00022448"/>
    </source>
</evidence>
<dbReference type="PANTHER" id="PTHR42711">
    <property type="entry name" value="ABC TRANSPORTER ATP-BINDING PROTEIN"/>
    <property type="match status" value="1"/>
</dbReference>
<dbReference type="Gene3D" id="3.40.50.300">
    <property type="entry name" value="P-loop containing nucleotide triphosphate hydrolases"/>
    <property type="match status" value="1"/>
</dbReference>
<reference evidence="6 7" key="1">
    <citation type="submission" date="2016-02" db="EMBL/GenBank/DDBJ databases">
        <title>Genome sequence of Clostridium thermobutyricum DSM 4928.</title>
        <authorList>
            <person name="Poehlein A."/>
            <person name="Daniel R."/>
        </authorList>
    </citation>
    <scope>NUCLEOTIDE SEQUENCE [LARGE SCALE GENOMIC DNA]</scope>
    <source>
        <strain evidence="6 7">DSM 4928</strain>
    </source>
</reference>
<dbReference type="SUPFAM" id="SSF52540">
    <property type="entry name" value="P-loop containing nucleoside triphosphate hydrolases"/>
    <property type="match status" value="1"/>
</dbReference>
<keyword evidence="3" id="KW-0547">Nucleotide-binding</keyword>
<comment type="caution">
    <text evidence="6">The sequence shown here is derived from an EMBL/GenBank/DDBJ whole genome shotgun (WGS) entry which is preliminary data.</text>
</comment>
<dbReference type="Pfam" id="PF00005">
    <property type="entry name" value="ABC_tran"/>
    <property type="match status" value="1"/>
</dbReference>
<dbReference type="EMBL" id="LTAY01000026">
    <property type="protein sequence ID" value="OPX49124.1"/>
    <property type="molecule type" value="Genomic_DNA"/>
</dbReference>
<evidence type="ECO:0000313" key="6">
    <source>
        <dbReference type="EMBL" id="OPX49124.1"/>
    </source>
</evidence>
<dbReference type="SMART" id="SM00382">
    <property type="entry name" value="AAA"/>
    <property type="match status" value="1"/>
</dbReference>
<evidence type="ECO:0000256" key="4">
    <source>
        <dbReference type="ARBA" id="ARBA00022840"/>
    </source>
</evidence>
<dbReference type="InterPro" id="IPR050763">
    <property type="entry name" value="ABC_transporter_ATP-binding"/>
</dbReference>
<comment type="similarity">
    <text evidence="1">Belongs to the ABC transporter superfamily.</text>
</comment>
<evidence type="ECO:0000256" key="3">
    <source>
        <dbReference type="ARBA" id="ARBA00022741"/>
    </source>
</evidence>
<accession>A0A1V4SYT9</accession>
<dbReference type="PROSITE" id="PS00211">
    <property type="entry name" value="ABC_TRANSPORTER_1"/>
    <property type="match status" value="1"/>
</dbReference>
<proteinExistence type="inferred from homology"/>
<sequence length="294" mass="33813">MIEAMSVNKSIKDKYLLKNINLEIRKGDKLGIIGPVGSGKTTLLRVILGIYKISNGTLKKNVKHIGFMPSSKGLYEELSVKENIEAYTGLKILKEKDLIYFSKRIGVFDYIDKKVSKLSSGMKQKAALLIAVSMNPDLLVLDEPTANLDIETRINILNFLKEYSKDKTIVITSHNLNDIEEICDKVIFIKDGELQINNSIKEIKNKFSDERVKLIFTENISVEKSKFIKDKINEIVIEKNYILFDEEKVDMYLILDVIKSMNLIIFEIRRESKNLQDIYLDIRKGELRDEEAIK</sequence>
<keyword evidence="4 6" id="KW-0067">ATP-binding</keyword>
<dbReference type="AlphaFoldDB" id="A0A1V4SYT9"/>
<dbReference type="PANTHER" id="PTHR42711:SF5">
    <property type="entry name" value="ABC TRANSPORTER ATP-BINDING PROTEIN NATA"/>
    <property type="match status" value="1"/>
</dbReference>
<dbReference type="InterPro" id="IPR017871">
    <property type="entry name" value="ABC_transporter-like_CS"/>
</dbReference>
<keyword evidence="2" id="KW-0813">Transport</keyword>
<dbReference type="RefSeq" id="WP_080022173.1">
    <property type="nucleotide sequence ID" value="NZ_LTAY01000026.1"/>
</dbReference>
<dbReference type="GO" id="GO:0016887">
    <property type="term" value="F:ATP hydrolysis activity"/>
    <property type="evidence" value="ECO:0007669"/>
    <property type="project" value="InterPro"/>
</dbReference>
<dbReference type="InterPro" id="IPR027417">
    <property type="entry name" value="P-loop_NTPase"/>
</dbReference>
<dbReference type="OrthoDB" id="9804819at2"/>
<protein>
    <submittedName>
        <fullName evidence="6">Glutamine transport ATP-binding protein GlnQ</fullName>
    </submittedName>
</protein>
<evidence type="ECO:0000313" key="7">
    <source>
        <dbReference type="Proteomes" id="UP000191448"/>
    </source>
</evidence>